<keyword evidence="4" id="KW-1185">Reference proteome</keyword>
<name>A0A9N8E1Y1_9STRA</name>
<keyword evidence="2" id="KW-0812">Transmembrane</keyword>
<dbReference type="InterPro" id="IPR007498">
    <property type="entry name" value="PqiA-like"/>
</dbReference>
<feature type="compositionally biased region" description="Polar residues" evidence="1">
    <location>
        <begin position="54"/>
        <end position="68"/>
    </location>
</feature>
<feature type="transmembrane region" description="Helical" evidence="2">
    <location>
        <begin position="232"/>
        <end position="255"/>
    </location>
</feature>
<keyword evidence="2" id="KW-0472">Membrane</keyword>
<dbReference type="PANTHER" id="PTHR34730:SF1">
    <property type="entry name" value="PARAQUAT-INDUCIBLE PROTEIN A"/>
    <property type="match status" value="1"/>
</dbReference>
<feature type="transmembrane region" description="Helical" evidence="2">
    <location>
        <begin position="521"/>
        <end position="540"/>
    </location>
</feature>
<evidence type="ECO:0000313" key="4">
    <source>
        <dbReference type="Proteomes" id="UP001153069"/>
    </source>
</evidence>
<feature type="compositionally biased region" description="Polar residues" evidence="1">
    <location>
        <begin position="12"/>
        <end position="33"/>
    </location>
</feature>
<dbReference type="AlphaFoldDB" id="A0A9N8E1Y1"/>
<feature type="transmembrane region" description="Helical" evidence="2">
    <location>
        <begin position="276"/>
        <end position="300"/>
    </location>
</feature>
<evidence type="ECO:0000256" key="1">
    <source>
        <dbReference type="SAM" id="MobiDB-lite"/>
    </source>
</evidence>
<evidence type="ECO:0000256" key="2">
    <source>
        <dbReference type="SAM" id="Phobius"/>
    </source>
</evidence>
<feature type="compositionally biased region" description="Low complexity" evidence="1">
    <location>
        <begin position="92"/>
        <end position="113"/>
    </location>
</feature>
<evidence type="ECO:0000313" key="3">
    <source>
        <dbReference type="EMBL" id="CAB9511244.1"/>
    </source>
</evidence>
<reference evidence="3" key="1">
    <citation type="submission" date="2020-06" db="EMBL/GenBank/DDBJ databases">
        <authorList>
            <consortium name="Plant Systems Biology data submission"/>
        </authorList>
    </citation>
    <scope>NUCLEOTIDE SEQUENCE</scope>
    <source>
        <strain evidence="3">D6</strain>
    </source>
</reference>
<dbReference type="OrthoDB" id="47377at2759"/>
<dbReference type="PANTHER" id="PTHR34730">
    <property type="entry name" value="UNNAMED PRODUCT"/>
    <property type="match status" value="1"/>
</dbReference>
<protein>
    <recommendedName>
        <fullName evidence="5">Transmembrane protein</fullName>
    </recommendedName>
</protein>
<feature type="transmembrane region" description="Helical" evidence="2">
    <location>
        <begin position="591"/>
        <end position="613"/>
    </location>
</feature>
<organism evidence="3 4">
    <name type="scientific">Seminavis robusta</name>
    <dbReference type="NCBI Taxonomy" id="568900"/>
    <lineage>
        <taxon>Eukaryota</taxon>
        <taxon>Sar</taxon>
        <taxon>Stramenopiles</taxon>
        <taxon>Ochrophyta</taxon>
        <taxon>Bacillariophyta</taxon>
        <taxon>Bacillariophyceae</taxon>
        <taxon>Bacillariophycidae</taxon>
        <taxon>Naviculales</taxon>
        <taxon>Naviculaceae</taxon>
        <taxon>Seminavis</taxon>
    </lineage>
</organism>
<feature type="region of interest" description="Disordered" evidence="1">
    <location>
        <begin position="1"/>
        <end position="122"/>
    </location>
</feature>
<comment type="caution">
    <text evidence="3">The sequence shown here is derived from an EMBL/GenBank/DDBJ whole genome shotgun (WGS) entry which is preliminary data.</text>
</comment>
<feature type="transmembrane region" description="Helical" evidence="2">
    <location>
        <begin position="634"/>
        <end position="655"/>
    </location>
</feature>
<dbReference type="Proteomes" id="UP001153069">
    <property type="component" value="Unassembled WGS sequence"/>
</dbReference>
<feature type="transmembrane region" description="Helical" evidence="2">
    <location>
        <begin position="690"/>
        <end position="709"/>
    </location>
</feature>
<accession>A0A9N8E1Y1</accession>
<evidence type="ECO:0008006" key="5">
    <source>
        <dbReference type="Google" id="ProtNLM"/>
    </source>
</evidence>
<gene>
    <name evidence="3" type="ORF">SEMRO_475_G150490.1</name>
</gene>
<feature type="transmembrane region" description="Helical" evidence="2">
    <location>
        <begin position="406"/>
        <end position="428"/>
    </location>
</feature>
<feature type="region of interest" description="Disordered" evidence="1">
    <location>
        <begin position="741"/>
        <end position="775"/>
    </location>
</feature>
<keyword evidence="2" id="KW-1133">Transmembrane helix</keyword>
<dbReference type="EMBL" id="CAICTM010000474">
    <property type="protein sequence ID" value="CAB9511244.1"/>
    <property type="molecule type" value="Genomic_DNA"/>
</dbReference>
<feature type="compositionally biased region" description="Basic and acidic residues" evidence="1">
    <location>
        <begin position="42"/>
        <end position="52"/>
    </location>
</feature>
<proteinExistence type="predicted"/>
<sequence length="775" mass="85161">MADPLTDIPVSTEPTMSSHPEDTTQQPATTEETNLVDDDERSVESARLRDSFIRLTTQATPSTTNDEGYQQIHPTDAPSNGTPFYRRYLTWNTTNNNNDSNNDNNNDNITMDTMPPPTDLPPSLAQAPTTPAVLTMFLPLACIVTHIVFAYGQWAPMWRLSLSAEDIDITAQAQTTVTKKIFNQLGLDNTPGFSHDGDTLNYRVEQEHTVQTFTYGFAVEELWHAYGMPGVFLPRCAAILLVVFSGIWPHLKLILLQWSWSSRRLSLKPNRRTRTLGWLALLGKWSLADVLTVCVMVGVLNLEWIIDPPTMKDGIANHLSMLIDLTQQVWDDGQICSSVLSFDASDCGSGDLSIKEHLECFACKRFVWAAFHEPDAVEKQGKAIVKGIDMSGHGTVRLSVVGMEGIYAFCIAVILSVLLSVIVDWYNYQYVALLREKITARRRGEDTDLTLSVTTNPEEAAAPLESLLLAGDTTSEASEPLLENSISGTAPFEPLEIMEDDASVLDNWVHRTTSAPAYTCLHCHHILPMVTLVLVGMALYTPSMERNVGGAIPKNLKEVLGLDLNLKYSLASLQDLTGAAGGMDLLLMGTFALFIVLGPLLRAILVVLVAMTAKTTASPRTQRIRSLLVHVSNFLAAFCAWEVFFAAMFMVELIMPSATSTILDTPACKILSGDGSSCLQVSYERIPTTFAILILGWCLVGGLSIHISMEDSKERMMERHNGQVDSLEAYRPLPDFDAGLPPTEIHAENSPPLAFGDDNNSNTNGGASMMEEQLV</sequence>
<dbReference type="Pfam" id="PF04403">
    <property type="entry name" value="PqiA"/>
    <property type="match status" value="1"/>
</dbReference>